<keyword evidence="1" id="KW-0472">Membrane</keyword>
<feature type="transmembrane region" description="Helical" evidence="1">
    <location>
        <begin position="21"/>
        <end position="42"/>
    </location>
</feature>
<evidence type="ECO:0000313" key="3">
    <source>
        <dbReference type="Proteomes" id="UP000501452"/>
    </source>
</evidence>
<organism evidence="2 3">
    <name type="scientific">Rubrobacter tropicus</name>
    <dbReference type="NCBI Taxonomy" id="2653851"/>
    <lineage>
        <taxon>Bacteria</taxon>
        <taxon>Bacillati</taxon>
        <taxon>Actinomycetota</taxon>
        <taxon>Rubrobacteria</taxon>
        <taxon>Rubrobacterales</taxon>
        <taxon>Rubrobacteraceae</taxon>
        <taxon>Rubrobacter</taxon>
    </lineage>
</organism>
<dbReference type="AlphaFoldDB" id="A0A6G8Q8X7"/>
<gene>
    <name evidence="2" type="ORF">GBA63_09765</name>
</gene>
<keyword evidence="1" id="KW-1133">Transmembrane helix</keyword>
<evidence type="ECO:0000256" key="1">
    <source>
        <dbReference type="SAM" id="Phobius"/>
    </source>
</evidence>
<accession>A0A6G8Q8X7</accession>
<sequence>MMRREGKMNTYRMTARIVGAMYLAGFVVGIGGIVLIQSILGAPDHLATLPANSILLAIGAVLWLMAVAWDAAHGVLMFPVLKQHNSERLAVGYLGFRIMDALFIAVMVLFVLIQIPIASEYLNI</sequence>
<name>A0A6G8Q8X7_9ACTN</name>
<keyword evidence="1" id="KW-0812">Transmembrane</keyword>
<evidence type="ECO:0000313" key="2">
    <source>
        <dbReference type="EMBL" id="QIN82899.1"/>
    </source>
</evidence>
<dbReference type="Proteomes" id="UP000501452">
    <property type="component" value="Chromosome"/>
</dbReference>
<dbReference type="EMBL" id="CP045119">
    <property type="protein sequence ID" value="QIN82899.1"/>
    <property type="molecule type" value="Genomic_DNA"/>
</dbReference>
<dbReference type="Pfam" id="PF14329">
    <property type="entry name" value="DUF4386"/>
    <property type="match status" value="1"/>
</dbReference>
<dbReference type="KEGG" id="rub:GBA63_09765"/>
<protein>
    <submittedName>
        <fullName evidence="2">DUF4386 family protein</fullName>
    </submittedName>
</protein>
<feature type="transmembrane region" description="Helical" evidence="1">
    <location>
        <begin position="93"/>
        <end position="117"/>
    </location>
</feature>
<reference evidence="2 3" key="1">
    <citation type="submission" date="2019-10" db="EMBL/GenBank/DDBJ databases">
        <title>Rubrobacter sp nov SCSIO 52090 isolated from a deep-sea sediment in the South China Sea.</title>
        <authorList>
            <person name="Chen R.W."/>
        </authorList>
    </citation>
    <scope>NUCLEOTIDE SEQUENCE [LARGE SCALE GENOMIC DNA]</scope>
    <source>
        <strain evidence="2 3">SCSIO 52909</strain>
    </source>
</reference>
<feature type="transmembrane region" description="Helical" evidence="1">
    <location>
        <begin position="54"/>
        <end position="81"/>
    </location>
</feature>
<keyword evidence="3" id="KW-1185">Reference proteome</keyword>
<dbReference type="InterPro" id="IPR025495">
    <property type="entry name" value="DUF4386"/>
</dbReference>
<proteinExistence type="predicted"/>